<proteinExistence type="predicted"/>
<evidence type="ECO:0000313" key="3">
    <source>
        <dbReference type="Proteomes" id="UP000054279"/>
    </source>
</evidence>
<evidence type="ECO:0000313" key="2">
    <source>
        <dbReference type="EMBL" id="KIJ29104.1"/>
    </source>
</evidence>
<organism evidence="2 3">
    <name type="scientific">Sphaerobolus stellatus (strain SS14)</name>
    <dbReference type="NCBI Taxonomy" id="990650"/>
    <lineage>
        <taxon>Eukaryota</taxon>
        <taxon>Fungi</taxon>
        <taxon>Dikarya</taxon>
        <taxon>Basidiomycota</taxon>
        <taxon>Agaricomycotina</taxon>
        <taxon>Agaricomycetes</taxon>
        <taxon>Phallomycetidae</taxon>
        <taxon>Geastrales</taxon>
        <taxon>Sphaerobolaceae</taxon>
        <taxon>Sphaerobolus</taxon>
    </lineage>
</organism>
<dbReference type="EMBL" id="KN837290">
    <property type="protein sequence ID" value="KIJ29104.1"/>
    <property type="molecule type" value="Genomic_DNA"/>
</dbReference>
<dbReference type="Proteomes" id="UP000054279">
    <property type="component" value="Unassembled WGS sequence"/>
</dbReference>
<dbReference type="OrthoDB" id="3269263at2759"/>
<gene>
    <name evidence="2" type="ORF">M422DRAFT_269525</name>
</gene>
<dbReference type="HOGENOM" id="CLU_1086528_0_0_1"/>
<feature type="region of interest" description="Disordered" evidence="1">
    <location>
        <begin position="198"/>
        <end position="223"/>
    </location>
</feature>
<protein>
    <submittedName>
        <fullName evidence="2">Uncharacterized protein</fullName>
    </submittedName>
</protein>
<keyword evidence="3" id="KW-1185">Reference proteome</keyword>
<reference evidence="2 3" key="1">
    <citation type="submission" date="2014-06" db="EMBL/GenBank/DDBJ databases">
        <title>Evolutionary Origins and Diversification of the Mycorrhizal Mutualists.</title>
        <authorList>
            <consortium name="DOE Joint Genome Institute"/>
            <consortium name="Mycorrhizal Genomics Consortium"/>
            <person name="Kohler A."/>
            <person name="Kuo A."/>
            <person name="Nagy L.G."/>
            <person name="Floudas D."/>
            <person name="Copeland A."/>
            <person name="Barry K.W."/>
            <person name="Cichocki N."/>
            <person name="Veneault-Fourrey C."/>
            <person name="LaButti K."/>
            <person name="Lindquist E.A."/>
            <person name="Lipzen A."/>
            <person name="Lundell T."/>
            <person name="Morin E."/>
            <person name="Murat C."/>
            <person name="Riley R."/>
            <person name="Ohm R."/>
            <person name="Sun H."/>
            <person name="Tunlid A."/>
            <person name="Henrissat B."/>
            <person name="Grigoriev I.V."/>
            <person name="Hibbett D.S."/>
            <person name="Martin F."/>
        </authorList>
    </citation>
    <scope>NUCLEOTIDE SEQUENCE [LARGE SCALE GENOMIC DNA]</scope>
    <source>
        <strain evidence="2 3">SS14</strain>
    </source>
</reference>
<evidence type="ECO:0000256" key="1">
    <source>
        <dbReference type="SAM" id="MobiDB-lite"/>
    </source>
</evidence>
<name>A0A0C9U4D0_SPHS4</name>
<sequence>MFGWFELDRFKKLAKANKNSTHYHNILKDMSDFLKDAEVRLKKIKMARCSKGVEEGEREGEKSKGKGGAKGKGKCKEQPEALEGGTSNYHNINTTHNRVQTSQNHPAQMVYDSPMPNRMTERMIWGVDGIVKDRWMLPIPEMHRLPHPTSPTHGAPIQCTRGKHSKAFLTSCPSSGPGSVTFRVLEEVEKEVVPVEPELAPSTIPNPGSAAGASFGTGGGSSMDKDEHDYHLVTSTLASPNSDTCVIIEYDLLQEW</sequence>
<feature type="compositionally biased region" description="Basic and acidic residues" evidence="1">
    <location>
        <begin position="51"/>
        <end position="64"/>
    </location>
</feature>
<accession>A0A0C9U4D0</accession>
<feature type="region of interest" description="Disordered" evidence="1">
    <location>
        <begin position="50"/>
        <end position="87"/>
    </location>
</feature>
<dbReference type="AlphaFoldDB" id="A0A0C9U4D0"/>